<dbReference type="Proteomes" id="UP001597075">
    <property type="component" value="Unassembled WGS sequence"/>
</dbReference>
<keyword evidence="2" id="KW-1185">Reference proteome</keyword>
<dbReference type="RefSeq" id="WP_256404245.1">
    <property type="nucleotide sequence ID" value="NZ_CP187151.1"/>
</dbReference>
<dbReference type="EMBL" id="JBHUDL010000010">
    <property type="protein sequence ID" value="MFD1633982.1"/>
    <property type="molecule type" value="Genomic_DNA"/>
</dbReference>
<gene>
    <name evidence="1" type="ORF">ACFSBJ_09585</name>
</gene>
<comment type="caution">
    <text evidence="1">The sequence shown here is derived from an EMBL/GenBank/DDBJ whole genome shotgun (WGS) entry which is preliminary data.</text>
</comment>
<proteinExistence type="predicted"/>
<dbReference type="AlphaFoldDB" id="A0ABD6CXN6"/>
<organism evidence="1 2">
    <name type="scientific">Haloplanus ruber</name>
    <dbReference type="NCBI Taxonomy" id="869892"/>
    <lineage>
        <taxon>Archaea</taxon>
        <taxon>Methanobacteriati</taxon>
        <taxon>Methanobacteriota</taxon>
        <taxon>Stenosarchaea group</taxon>
        <taxon>Halobacteria</taxon>
        <taxon>Halobacteriales</taxon>
        <taxon>Haloferacaceae</taxon>
        <taxon>Haloplanus</taxon>
    </lineage>
</organism>
<reference evidence="1 2" key="1">
    <citation type="journal article" date="2019" name="Int. J. Syst. Evol. Microbiol.">
        <title>The Global Catalogue of Microorganisms (GCM) 10K type strain sequencing project: providing services to taxonomists for standard genome sequencing and annotation.</title>
        <authorList>
            <consortium name="The Broad Institute Genomics Platform"/>
            <consortium name="The Broad Institute Genome Sequencing Center for Infectious Disease"/>
            <person name="Wu L."/>
            <person name="Ma J."/>
        </authorList>
    </citation>
    <scope>NUCLEOTIDE SEQUENCE [LARGE SCALE GENOMIC DNA]</scope>
    <source>
        <strain evidence="1 2">CGMCC 1.10594</strain>
    </source>
</reference>
<evidence type="ECO:0000313" key="2">
    <source>
        <dbReference type="Proteomes" id="UP001597075"/>
    </source>
</evidence>
<protein>
    <submittedName>
        <fullName evidence="1">Uncharacterized protein</fullName>
    </submittedName>
</protein>
<sequence>MLLRVLLLGLGLLEAFRPRRVVDFWVNLATDGDATPRRWVYTVARVEGVLLVLWAVRRGRGSD</sequence>
<accession>A0ABD6CXN6</accession>
<evidence type="ECO:0000313" key="1">
    <source>
        <dbReference type="EMBL" id="MFD1633982.1"/>
    </source>
</evidence>
<name>A0ABD6CXN6_9EURY</name>